<reference evidence="2 3" key="1">
    <citation type="journal article" date="2014" name="PLoS Genet.">
        <title>Phylogenetically driven sequencing of extremely halophilic archaea reveals strategies for static and dynamic osmo-response.</title>
        <authorList>
            <person name="Becker E.A."/>
            <person name="Seitzer P.M."/>
            <person name="Tritt A."/>
            <person name="Larsen D."/>
            <person name="Krusor M."/>
            <person name="Yao A.I."/>
            <person name="Wu D."/>
            <person name="Madern D."/>
            <person name="Eisen J.A."/>
            <person name="Darling A.E."/>
            <person name="Facciotti M.T."/>
        </authorList>
    </citation>
    <scope>NUCLEOTIDE SEQUENCE [LARGE SCALE GENOMIC DNA]</scope>
    <source>
        <strain evidence="2 3">DSM 10524</strain>
    </source>
</reference>
<name>L9WZ41_9EURY</name>
<feature type="region of interest" description="Disordered" evidence="1">
    <location>
        <begin position="1"/>
        <end position="23"/>
    </location>
</feature>
<gene>
    <name evidence="2" type="ORF">C491_18759</name>
</gene>
<protein>
    <submittedName>
        <fullName evidence="2">Uncharacterized protein</fullName>
    </submittedName>
</protein>
<dbReference type="Proteomes" id="UP000011688">
    <property type="component" value="Unassembled WGS sequence"/>
</dbReference>
<evidence type="ECO:0000256" key="1">
    <source>
        <dbReference type="SAM" id="MobiDB-lite"/>
    </source>
</evidence>
<dbReference type="AlphaFoldDB" id="L9WZ41"/>
<sequence>MSGDTGQRSYSETGTLDPSESTVYSSLTTVMENALERTDALAAVRRFSGDSTRSARSRRTL</sequence>
<organism evidence="2 3">
    <name type="scientific">Natronococcus amylolyticus DSM 10524</name>
    <dbReference type="NCBI Taxonomy" id="1227497"/>
    <lineage>
        <taxon>Archaea</taxon>
        <taxon>Methanobacteriati</taxon>
        <taxon>Methanobacteriota</taxon>
        <taxon>Stenosarchaea group</taxon>
        <taxon>Halobacteria</taxon>
        <taxon>Halobacteriales</taxon>
        <taxon>Natrialbaceae</taxon>
        <taxon>Natronococcus</taxon>
    </lineage>
</organism>
<evidence type="ECO:0000313" key="3">
    <source>
        <dbReference type="Proteomes" id="UP000011688"/>
    </source>
</evidence>
<keyword evidence="3" id="KW-1185">Reference proteome</keyword>
<accession>L9WZ41</accession>
<proteinExistence type="predicted"/>
<evidence type="ECO:0000313" key="2">
    <source>
        <dbReference type="EMBL" id="ELY54672.1"/>
    </source>
</evidence>
<dbReference type="EMBL" id="AOIB01000036">
    <property type="protein sequence ID" value="ELY54672.1"/>
    <property type="molecule type" value="Genomic_DNA"/>
</dbReference>
<comment type="caution">
    <text evidence="2">The sequence shown here is derived from an EMBL/GenBank/DDBJ whole genome shotgun (WGS) entry which is preliminary data.</text>
</comment>